<evidence type="ECO:0000256" key="1">
    <source>
        <dbReference type="SAM" id="MobiDB-lite"/>
    </source>
</evidence>
<evidence type="ECO:0000313" key="2">
    <source>
        <dbReference type="EMBL" id="SPJ80203.1"/>
    </source>
</evidence>
<reference evidence="2" key="1">
    <citation type="submission" date="2018-03" db="EMBL/GenBank/DDBJ databases">
        <authorList>
            <person name="Guldener U."/>
        </authorList>
    </citation>
    <scope>NUCLEOTIDE SEQUENCE</scope>
</reference>
<proteinExistence type="predicted"/>
<feature type="region of interest" description="Disordered" evidence="1">
    <location>
        <begin position="46"/>
        <end position="89"/>
    </location>
</feature>
<accession>A0AAE8ME44</accession>
<comment type="caution">
    <text evidence="2">The sequence shown here is derived from an EMBL/GenBank/DDBJ whole genome shotgun (WGS) entry which is preliminary data.</text>
</comment>
<name>A0AAE8ME44_9HYPO</name>
<keyword evidence="3" id="KW-1185">Reference proteome</keyword>
<dbReference type="Proteomes" id="UP001187734">
    <property type="component" value="Unassembled WGS sequence"/>
</dbReference>
<feature type="compositionally biased region" description="Polar residues" evidence="1">
    <location>
        <begin position="1"/>
        <end position="17"/>
    </location>
</feature>
<dbReference type="EMBL" id="ONZP01000304">
    <property type="protein sequence ID" value="SPJ80203.1"/>
    <property type="molecule type" value="Genomic_DNA"/>
</dbReference>
<feature type="compositionally biased region" description="Polar residues" evidence="1">
    <location>
        <begin position="66"/>
        <end position="75"/>
    </location>
</feature>
<feature type="region of interest" description="Disordered" evidence="1">
    <location>
        <begin position="1"/>
        <end position="26"/>
    </location>
</feature>
<gene>
    <name evidence="2" type="ORF">FTOL_08595</name>
</gene>
<organism evidence="2 3">
    <name type="scientific">Fusarium torulosum</name>
    <dbReference type="NCBI Taxonomy" id="33205"/>
    <lineage>
        <taxon>Eukaryota</taxon>
        <taxon>Fungi</taxon>
        <taxon>Dikarya</taxon>
        <taxon>Ascomycota</taxon>
        <taxon>Pezizomycotina</taxon>
        <taxon>Sordariomycetes</taxon>
        <taxon>Hypocreomycetidae</taxon>
        <taxon>Hypocreales</taxon>
        <taxon>Nectriaceae</taxon>
        <taxon>Fusarium</taxon>
    </lineage>
</organism>
<feature type="compositionally biased region" description="Basic and acidic residues" evidence="1">
    <location>
        <begin position="50"/>
        <end position="62"/>
    </location>
</feature>
<protein>
    <submittedName>
        <fullName evidence="2">Uncharacterized protein</fullName>
    </submittedName>
</protein>
<sequence>MTSSVRTSEPAATTSPICSAPAPKPPATFSVAATQASLISELATVVPPPKFDDTPTHDDKPEASLISVTSDASSNSHKRNLPRTSYHHDCSNRSAYQQVTRCIWQGEFMPMNLEHLRQLFI</sequence>
<evidence type="ECO:0000313" key="3">
    <source>
        <dbReference type="Proteomes" id="UP001187734"/>
    </source>
</evidence>
<dbReference type="AlphaFoldDB" id="A0AAE8ME44"/>